<name>L9VQX6_9EURY</name>
<feature type="compositionally biased region" description="Basic and acidic residues" evidence="1">
    <location>
        <begin position="1"/>
        <end position="11"/>
    </location>
</feature>
<dbReference type="AntiFam" id="ANF00142">
    <property type="entry name" value="Shadow ORF (opposite yadG)"/>
</dbReference>
<accession>L9VQX6</accession>
<evidence type="ECO:0000256" key="1">
    <source>
        <dbReference type="SAM" id="MobiDB-lite"/>
    </source>
</evidence>
<dbReference type="AntiFam" id="ANF00095">
    <property type="entry name" value="Shadow ORF (opposite ABC transporters)"/>
</dbReference>
<dbReference type="EMBL" id="AOHW01000036">
    <property type="protein sequence ID" value="ELY39605.1"/>
    <property type="molecule type" value="Genomic_DNA"/>
</dbReference>
<dbReference type="eggNOG" id="ENOG502N5Z6">
    <property type="taxonomic scope" value="Archaea"/>
</dbReference>
<organism evidence="2 3">
    <name type="scientific">Natronorubrum tibetense GA33</name>
    <dbReference type="NCBI Taxonomy" id="1114856"/>
    <lineage>
        <taxon>Archaea</taxon>
        <taxon>Methanobacteriati</taxon>
        <taxon>Methanobacteriota</taxon>
        <taxon>Stenosarchaea group</taxon>
        <taxon>Halobacteria</taxon>
        <taxon>Halobacteriales</taxon>
        <taxon>Natrialbaceae</taxon>
        <taxon>Natronorubrum</taxon>
    </lineage>
</organism>
<dbReference type="AlphaFoldDB" id="L9VQX6"/>
<dbReference type="Proteomes" id="UP000011599">
    <property type="component" value="Unassembled WGS sequence"/>
</dbReference>
<reference evidence="2 3" key="1">
    <citation type="journal article" date="2014" name="PLoS Genet.">
        <title>Phylogenetically driven sequencing of extremely halophilic archaea reveals strategies for static and dynamic osmo-response.</title>
        <authorList>
            <person name="Becker E.A."/>
            <person name="Seitzer P.M."/>
            <person name="Tritt A."/>
            <person name="Larsen D."/>
            <person name="Krusor M."/>
            <person name="Yao A.I."/>
            <person name="Wu D."/>
            <person name="Madern D."/>
            <person name="Eisen J.A."/>
            <person name="Darling A.E."/>
            <person name="Facciotti M.T."/>
        </authorList>
    </citation>
    <scope>NUCLEOTIDE SEQUENCE [LARGE SCALE GENOMIC DNA]</scope>
    <source>
        <strain evidence="2 3">GA33</strain>
    </source>
</reference>
<keyword evidence="3" id="KW-1185">Reference proteome</keyword>
<evidence type="ECO:0000313" key="3">
    <source>
        <dbReference type="Proteomes" id="UP000011599"/>
    </source>
</evidence>
<protein>
    <submittedName>
        <fullName evidence="2">Phenol hydroxylase</fullName>
    </submittedName>
</protein>
<gene>
    <name evidence="2" type="ORF">C496_13046</name>
</gene>
<proteinExistence type="predicted"/>
<evidence type="ECO:0000313" key="2">
    <source>
        <dbReference type="EMBL" id="ELY39605.1"/>
    </source>
</evidence>
<sequence>MSVDVRRREVELEPVTGTEQPDPIARPFDIDIDEVHRRRADEAADESVDRVLVDVRRRTGLLEDTVVEDDHPIAHRHRLLLIVRDVDGGDPEFVLNALDLRAHLRPEARVEVGKRLVEEEEIRLANDRPPERDALFLPARKLVGFVLEQVSDPHHFGCLDDAAFAFALIEIGTHPKSELHVLEDGFVGVERVVLEYHRDIPVFRVDVRDVLVADRDRSSGGLLEAGQHSERRRLSATGRTDDGNELAVFDIEIQIVDGDDRAAVVCLAERVDANTCHTGTVWRPSTKPFLNNLNLWCTISSTLERTMSVRYSHSVKETYIGDELSGQHTTIVREYWQ</sequence>
<feature type="region of interest" description="Disordered" evidence="1">
    <location>
        <begin position="1"/>
        <end position="25"/>
    </location>
</feature>
<comment type="caution">
    <text evidence="2">The sequence shown here is derived from an EMBL/GenBank/DDBJ whole genome shotgun (WGS) entry which is preliminary data.</text>
</comment>